<dbReference type="InterPro" id="IPR026907">
    <property type="entry name" value="GCIP-like"/>
</dbReference>
<dbReference type="KEGG" id="lww:102740875"/>
<dbReference type="InterPro" id="IPR049317">
    <property type="entry name" value="GCIP-like_N"/>
</dbReference>
<dbReference type="Gene3D" id="1.20.1420.10">
    <property type="entry name" value="Talin, central domain"/>
    <property type="match status" value="1"/>
</dbReference>
<evidence type="ECO:0000256" key="2">
    <source>
        <dbReference type="ARBA" id="ARBA00016410"/>
    </source>
</evidence>
<comment type="subunit">
    <text evidence="1">Interacts with CCND1 and GRAP2. May also interact with COPS5, RPLP0, SIRT6, SYF2 and TCF3.</text>
</comment>
<dbReference type="Pfam" id="PF13324">
    <property type="entry name" value="GCIP_N"/>
    <property type="match status" value="1"/>
</dbReference>
<evidence type="ECO:0000313" key="4">
    <source>
        <dbReference type="Proteomes" id="UP000245341"/>
    </source>
</evidence>
<feature type="domain" description="Cyclin-D1-binding protein 1-like N-terminal" evidence="3">
    <location>
        <begin position="56"/>
        <end position="139"/>
    </location>
</feature>
<keyword evidence="4" id="KW-1185">Reference proteome</keyword>
<gene>
    <name evidence="5" type="primary">LOC102740875</name>
</gene>
<sequence length="154" mass="16971">MASAAAPTAAVPTLAPPLEQIRHLAVELRLLLPGVRVGEARETTKEFNPETFWRRLNAAAVNVSREATTLTEVFSRVPLPSPQETQRFCEQVRAAITAVIAVYYSLPKDQGITLRKLVRNATLDIVDGMAQLVDVLFITPAQRLWKNVTHTVAS</sequence>
<protein>
    <recommendedName>
        <fullName evidence="2">Cyclin-D1-binding protein 1</fullName>
    </recommendedName>
</protein>
<dbReference type="GeneID" id="102740875"/>
<dbReference type="OrthoDB" id="41588at2759"/>
<reference evidence="5" key="1">
    <citation type="submission" date="2025-08" db="UniProtKB">
        <authorList>
            <consortium name="RefSeq"/>
        </authorList>
    </citation>
    <scope>IDENTIFICATION</scope>
    <source>
        <tissue evidence="5">Liver</tissue>
    </source>
</reference>
<evidence type="ECO:0000313" key="5">
    <source>
        <dbReference type="RefSeq" id="XP_030878495.1"/>
    </source>
</evidence>
<dbReference type="AlphaFoldDB" id="A0A7F8QB78"/>
<name>A0A7F8QB78_LEPWE</name>
<dbReference type="Proteomes" id="UP000245341">
    <property type="component" value="Unplaced"/>
</dbReference>
<dbReference type="PANTHER" id="PTHR15492">
    <property type="entry name" value="CYCLIN D1-BINDING PROTEIN 1"/>
    <property type="match status" value="1"/>
</dbReference>
<evidence type="ECO:0000259" key="3">
    <source>
        <dbReference type="Pfam" id="PF13324"/>
    </source>
</evidence>
<dbReference type="GO" id="GO:0005634">
    <property type="term" value="C:nucleus"/>
    <property type="evidence" value="ECO:0007669"/>
    <property type="project" value="TreeGrafter"/>
</dbReference>
<proteinExistence type="predicted"/>
<evidence type="ECO:0000256" key="1">
    <source>
        <dbReference type="ARBA" id="ARBA00011158"/>
    </source>
</evidence>
<dbReference type="FunFam" id="1.20.1420.10:FF:000008">
    <property type="entry name" value="Cyclin-D1-binding protein 1 homolog"/>
    <property type="match status" value="1"/>
</dbReference>
<dbReference type="RefSeq" id="XP_030878495.1">
    <property type="nucleotide sequence ID" value="XM_031022635.1"/>
</dbReference>
<organism evidence="4 5">
    <name type="scientific">Leptonychotes weddellii</name>
    <name type="common">Weddell seal</name>
    <name type="synonym">Otaria weddellii</name>
    <dbReference type="NCBI Taxonomy" id="9713"/>
    <lineage>
        <taxon>Eukaryota</taxon>
        <taxon>Metazoa</taxon>
        <taxon>Chordata</taxon>
        <taxon>Craniata</taxon>
        <taxon>Vertebrata</taxon>
        <taxon>Euteleostomi</taxon>
        <taxon>Mammalia</taxon>
        <taxon>Eutheria</taxon>
        <taxon>Laurasiatheria</taxon>
        <taxon>Carnivora</taxon>
        <taxon>Caniformia</taxon>
        <taxon>Pinnipedia</taxon>
        <taxon>Phocidae</taxon>
        <taxon>Monachinae</taxon>
        <taxon>Lobodontini</taxon>
        <taxon>Leptonychotes</taxon>
    </lineage>
</organism>
<accession>A0A7F8QB78</accession>
<dbReference type="PANTHER" id="PTHR15492:SF1">
    <property type="entry name" value="CYCLIN-D1-BINDING PROTEIN 1"/>
    <property type="match status" value="1"/>
</dbReference>